<name>A0A2I2KTJ6_9ACTN</name>
<reference evidence="1 2" key="1">
    <citation type="submission" date="2017-06" db="EMBL/GenBank/DDBJ databases">
        <authorList>
            <person name="Kim H.J."/>
            <person name="Triplett B.A."/>
        </authorList>
    </citation>
    <scope>NUCLEOTIDE SEQUENCE [LARGE SCALE GENOMIC DNA]</scope>
    <source>
        <strain evidence="1">FRACA_ARgP5</strain>
    </source>
</reference>
<dbReference type="AlphaFoldDB" id="A0A2I2KTJ6"/>
<dbReference type="InterPro" id="IPR036388">
    <property type="entry name" value="WH-like_DNA-bd_sf"/>
</dbReference>
<dbReference type="EMBL" id="FZMO01000221">
    <property type="protein sequence ID" value="SNQ48993.1"/>
    <property type="molecule type" value="Genomic_DNA"/>
</dbReference>
<dbReference type="InterPro" id="IPR011991">
    <property type="entry name" value="ArsR-like_HTH"/>
</dbReference>
<dbReference type="Gene3D" id="1.10.10.10">
    <property type="entry name" value="Winged helix-like DNA-binding domain superfamily/Winged helix DNA-binding domain"/>
    <property type="match status" value="1"/>
</dbReference>
<sequence>MNGLPADRVGTADLGGIGDVDEAAWSSLRLVADPQRRAIYTHLRGATAPMSRDQVAAGLAIARTTAAFHLDRLAESGLLAVTYARPAGRGGPGAGRPAKLYQAREVDLEVAIPARRYERLARILVQSADLLDGEDYQARAQTVAFAAGERDSAEHEAPKAQAPQALKPLSRAAAALRQLGYEPAGASVGSVGGEDGGPRLVLRNCPFRRLSATHPEVVCTLNERYVAGVIDGLGLRDDLRVAGEGVAPACCVIVAER</sequence>
<gene>
    <name evidence="1" type="ORF">FRACA_2980007</name>
</gene>
<keyword evidence="2" id="KW-1185">Reference proteome</keyword>
<proteinExistence type="predicted"/>
<dbReference type="Proteomes" id="UP000234331">
    <property type="component" value="Unassembled WGS sequence"/>
</dbReference>
<dbReference type="CDD" id="cd00090">
    <property type="entry name" value="HTH_ARSR"/>
    <property type="match status" value="1"/>
</dbReference>
<dbReference type="Pfam" id="PF12840">
    <property type="entry name" value="HTH_20"/>
    <property type="match status" value="1"/>
</dbReference>
<dbReference type="RefSeq" id="WP_165818450.1">
    <property type="nucleotide sequence ID" value="NZ_FZMO01000221.1"/>
</dbReference>
<accession>A0A2I2KTJ6</accession>
<evidence type="ECO:0000313" key="2">
    <source>
        <dbReference type="Proteomes" id="UP000234331"/>
    </source>
</evidence>
<evidence type="ECO:0000313" key="1">
    <source>
        <dbReference type="EMBL" id="SNQ48993.1"/>
    </source>
</evidence>
<organism evidence="1 2">
    <name type="scientific">Frankia canadensis</name>
    <dbReference type="NCBI Taxonomy" id="1836972"/>
    <lineage>
        <taxon>Bacteria</taxon>
        <taxon>Bacillati</taxon>
        <taxon>Actinomycetota</taxon>
        <taxon>Actinomycetes</taxon>
        <taxon>Frankiales</taxon>
        <taxon>Frankiaceae</taxon>
        <taxon>Frankia</taxon>
    </lineage>
</organism>
<dbReference type="SUPFAM" id="SSF46785">
    <property type="entry name" value="Winged helix' DNA-binding domain"/>
    <property type="match status" value="1"/>
</dbReference>
<protein>
    <submittedName>
        <fullName evidence="1">Transcriptional regulator</fullName>
    </submittedName>
</protein>
<dbReference type="InterPro" id="IPR036390">
    <property type="entry name" value="WH_DNA-bd_sf"/>
</dbReference>